<evidence type="ECO:0000313" key="3">
    <source>
        <dbReference type="Proteomes" id="UP000520767"/>
    </source>
</evidence>
<proteinExistence type="predicted"/>
<comment type="caution">
    <text evidence="2">The sequence shown here is derived from an EMBL/GenBank/DDBJ whole genome shotgun (WGS) entry which is preliminary data.</text>
</comment>
<name>A0A7W7VEH0_9PSEU</name>
<sequence length="254" mass="25846">MIEPNGPLPRSVYRRRRAFAAGVSVLAVVLLAWLIGGLVEADDQHPVQGTANTADLGGPAAAGSVRATSDRASAPPSSPGPDDPQGSVTAGPSRTGPTSGASKPAPPAPVVTTTTTTPAPPPGPPKACPDAVMKVAAAPDVPSYAVGTRPLLRLRIVNAGPVPCTRDVNRGLREILVMGADGARLWSSNDCYGPPEADVRVLAPNQPVEFSVNWAGRTSEPGCPLDRRTVPAGTYQVVGKLGALAGAPTQLVLT</sequence>
<dbReference type="RefSeq" id="WP_184811346.1">
    <property type="nucleotide sequence ID" value="NZ_JACHJQ010000003.1"/>
</dbReference>
<feature type="compositionally biased region" description="Pro residues" evidence="1">
    <location>
        <begin position="118"/>
        <end position="127"/>
    </location>
</feature>
<evidence type="ECO:0008006" key="4">
    <source>
        <dbReference type="Google" id="ProtNLM"/>
    </source>
</evidence>
<gene>
    <name evidence="2" type="ORF">FHR82_003466</name>
</gene>
<protein>
    <recommendedName>
        <fullName evidence="4">MucR family transcriptional regulator</fullName>
    </recommendedName>
</protein>
<organism evidence="2 3">
    <name type="scientific">Actinophytocola algeriensis</name>
    <dbReference type="NCBI Taxonomy" id="1768010"/>
    <lineage>
        <taxon>Bacteria</taxon>
        <taxon>Bacillati</taxon>
        <taxon>Actinomycetota</taxon>
        <taxon>Actinomycetes</taxon>
        <taxon>Pseudonocardiales</taxon>
        <taxon>Pseudonocardiaceae</taxon>
    </lineage>
</organism>
<reference evidence="2 3" key="1">
    <citation type="submission" date="2020-08" db="EMBL/GenBank/DDBJ databases">
        <title>Genomic Encyclopedia of Type Strains, Phase III (KMG-III): the genomes of soil and plant-associated and newly described type strains.</title>
        <authorList>
            <person name="Whitman W."/>
        </authorList>
    </citation>
    <scope>NUCLEOTIDE SEQUENCE [LARGE SCALE GENOMIC DNA]</scope>
    <source>
        <strain evidence="2 3">CECT 8960</strain>
    </source>
</reference>
<dbReference type="AlphaFoldDB" id="A0A7W7VEH0"/>
<evidence type="ECO:0000256" key="1">
    <source>
        <dbReference type="SAM" id="MobiDB-lite"/>
    </source>
</evidence>
<keyword evidence="3" id="KW-1185">Reference proteome</keyword>
<feature type="region of interest" description="Disordered" evidence="1">
    <location>
        <begin position="49"/>
        <end position="127"/>
    </location>
</feature>
<dbReference type="Proteomes" id="UP000520767">
    <property type="component" value="Unassembled WGS sequence"/>
</dbReference>
<accession>A0A7W7VEH0</accession>
<evidence type="ECO:0000313" key="2">
    <source>
        <dbReference type="EMBL" id="MBB4907246.1"/>
    </source>
</evidence>
<dbReference type="EMBL" id="JACHJQ010000003">
    <property type="protein sequence ID" value="MBB4907246.1"/>
    <property type="molecule type" value="Genomic_DNA"/>
</dbReference>